<proteinExistence type="predicted"/>
<keyword evidence="3" id="KW-0560">Oxidoreductase</keyword>
<name>A0AAU6SFN2_9MICO</name>
<evidence type="ECO:0000256" key="1">
    <source>
        <dbReference type="ARBA" id="ARBA00022630"/>
    </source>
</evidence>
<keyword evidence="1" id="KW-0285">Flavoprotein</keyword>
<dbReference type="SUPFAM" id="SSF55469">
    <property type="entry name" value="FMN-dependent nitroreductase-like"/>
    <property type="match status" value="1"/>
</dbReference>
<dbReference type="PANTHER" id="PTHR23026">
    <property type="entry name" value="NADPH NITROREDUCTASE"/>
    <property type="match status" value="1"/>
</dbReference>
<sequence length="275" mass="30725">MIEKGLTMRPRRETFAADYITETLSAAEFGLRFLEAEEAEWVISVLTEYFAATRNSDSPQIREAHRVFISLETAAPTSRARGPQPASTPNHPGDIEVLSRIANGRRSVRWFSDEPVDRRAVDRAVGIALESPTACNRSPYRFEIFDEPSDVRRVADLAMGTRGYSHQIKGLVVVVGLLNAFFDERDRHLIYIDSSLAAMSFVLGLESQGVASCIINWPDIPERELKMRRLLQLSAAEKVVMLIAYGHPLEGSLAPYSGKQSVTEARQFRNLEGAK</sequence>
<evidence type="ECO:0000256" key="4">
    <source>
        <dbReference type="SAM" id="MobiDB-lite"/>
    </source>
</evidence>
<dbReference type="Pfam" id="PF00881">
    <property type="entry name" value="Nitroreductase"/>
    <property type="match status" value="2"/>
</dbReference>
<dbReference type="InterPro" id="IPR000415">
    <property type="entry name" value="Nitroreductase-like"/>
</dbReference>
<evidence type="ECO:0000256" key="2">
    <source>
        <dbReference type="ARBA" id="ARBA00022643"/>
    </source>
</evidence>
<dbReference type="InterPro" id="IPR029479">
    <property type="entry name" value="Nitroreductase"/>
</dbReference>
<dbReference type="EMBL" id="CP151632">
    <property type="protein sequence ID" value="WZO35599.1"/>
    <property type="molecule type" value="Genomic_DNA"/>
</dbReference>
<dbReference type="CDD" id="cd02062">
    <property type="entry name" value="Nitro_FMN_reductase"/>
    <property type="match status" value="1"/>
</dbReference>
<dbReference type="GO" id="GO:0016491">
    <property type="term" value="F:oxidoreductase activity"/>
    <property type="evidence" value="ECO:0007669"/>
    <property type="project" value="UniProtKB-KW"/>
</dbReference>
<protein>
    <submittedName>
        <fullName evidence="6">Nitroreductase family protein</fullName>
    </submittedName>
</protein>
<evidence type="ECO:0000256" key="3">
    <source>
        <dbReference type="ARBA" id="ARBA00023002"/>
    </source>
</evidence>
<feature type="domain" description="Nitroreductase" evidence="5">
    <location>
        <begin position="181"/>
        <end position="247"/>
    </location>
</feature>
<keyword evidence="2" id="KW-0288">FMN</keyword>
<accession>A0AAU6SFN2</accession>
<organism evidence="6">
    <name type="scientific">Microbacterium sp. LWS13-1.2</name>
    <dbReference type="NCBI Taxonomy" id="3135264"/>
    <lineage>
        <taxon>Bacteria</taxon>
        <taxon>Bacillati</taxon>
        <taxon>Actinomycetota</taxon>
        <taxon>Actinomycetes</taxon>
        <taxon>Micrococcales</taxon>
        <taxon>Microbacteriaceae</taxon>
        <taxon>Microbacterium</taxon>
    </lineage>
</organism>
<gene>
    <name evidence="6" type="ORF">MRBLWS13_003303</name>
</gene>
<dbReference type="PANTHER" id="PTHR23026:SF90">
    <property type="entry name" value="IODOTYROSINE DEIODINASE 1"/>
    <property type="match status" value="1"/>
</dbReference>
<dbReference type="AlphaFoldDB" id="A0AAU6SFN2"/>
<dbReference type="Gene3D" id="3.40.109.10">
    <property type="entry name" value="NADH Oxidase"/>
    <property type="match status" value="1"/>
</dbReference>
<evidence type="ECO:0000259" key="5">
    <source>
        <dbReference type="Pfam" id="PF00881"/>
    </source>
</evidence>
<feature type="domain" description="Nitroreductase" evidence="5">
    <location>
        <begin position="104"/>
        <end position="159"/>
    </location>
</feature>
<reference evidence="6" key="1">
    <citation type="submission" date="2024-04" db="EMBL/GenBank/DDBJ databases">
        <authorList>
            <person name="Roder T."/>
            <person name="Oberhansli S."/>
            <person name="Kreuzer M."/>
        </authorList>
    </citation>
    <scope>NUCLEOTIDE SEQUENCE</scope>
    <source>
        <strain evidence="6">LWS13-1.2</strain>
    </source>
</reference>
<evidence type="ECO:0000313" key="6">
    <source>
        <dbReference type="EMBL" id="WZO35599.1"/>
    </source>
</evidence>
<dbReference type="RefSeq" id="WP_349426421.1">
    <property type="nucleotide sequence ID" value="NZ_CP151632.1"/>
</dbReference>
<dbReference type="InterPro" id="IPR050627">
    <property type="entry name" value="Nitroreductase/BluB"/>
</dbReference>
<feature type="region of interest" description="Disordered" evidence="4">
    <location>
        <begin position="74"/>
        <end position="95"/>
    </location>
</feature>